<comment type="caution">
    <text evidence="2">The sequence shown here is derived from an EMBL/GenBank/DDBJ whole genome shotgun (WGS) entry which is preliminary data.</text>
</comment>
<dbReference type="PANTHER" id="PTHR22930">
    <property type="match status" value="1"/>
</dbReference>
<gene>
    <name evidence="2" type="ORF">RJ641_025375</name>
</gene>
<keyword evidence="3" id="KW-1185">Reference proteome</keyword>
<dbReference type="Pfam" id="PF26138">
    <property type="entry name" value="DUF8040"/>
    <property type="match status" value="1"/>
</dbReference>
<evidence type="ECO:0000313" key="2">
    <source>
        <dbReference type="EMBL" id="KAK6944273.1"/>
    </source>
</evidence>
<dbReference type="AlphaFoldDB" id="A0AAN8W0R8"/>
<name>A0AAN8W0R8_9MAGN</name>
<organism evidence="2 3">
    <name type="scientific">Dillenia turbinata</name>
    <dbReference type="NCBI Taxonomy" id="194707"/>
    <lineage>
        <taxon>Eukaryota</taxon>
        <taxon>Viridiplantae</taxon>
        <taxon>Streptophyta</taxon>
        <taxon>Embryophyta</taxon>
        <taxon>Tracheophyta</taxon>
        <taxon>Spermatophyta</taxon>
        <taxon>Magnoliopsida</taxon>
        <taxon>eudicotyledons</taxon>
        <taxon>Gunneridae</taxon>
        <taxon>Pentapetalae</taxon>
        <taxon>Dilleniales</taxon>
        <taxon>Dilleniaceae</taxon>
        <taxon>Dillenia</taxon>
    </lineage>
</organism>
<evidence type="ECO:0000313" key="3">
    <source>
        <dbReference type="Proteomes" id="UP001370490"/>
    </source>
</evidence>
<accession>A0AAN8W0R8</accession>
<dbReference type="PANTHER" id="PTHR22930:SF221">
    <property type="entry name" value="NUCLEASE HARBI1"/>
    <property type="match status" value="1"/>
</dbReference>
<reference evidence="2 3" key="1">
    <citation type="submission" date="2023-12" db="EMBL/GenBank/DDBJ databases">
        <title>A high-quality genome assembly for Dillenia turbinata (Dilleniales).</title>
        <authorList>
            <person name="Chanderbali A."/>
        </authorList>
    </citation>
    <scope>NUCLEOTIDE SEQUENCE [LARGE SCALE GENOMIC DNA]</scope>
    <source>
        <strain evidence="2">LSX21</strain>
        <tissue evidence="2">Leaf</tissue>
    </source>
</reference>
<dbReference type="InterPro" id="IPR045249">
    <property type="entry name" value="HARBI1-like"/>
</dbReference>
<proteinExistence type="predicted"/>
<dbReference type="InterPro" id="IPR058353">
    <property type="entry name" value="DUF8040"/>
</dbReference>
<sequence>MKNIFTKFHAALQHVVDTSNETRCYEAFRMTKIVFIVFCQNLQHNYGLNPPRGMSIYEEVGICLITCAHYVGNRLIQEMFNHYGETIHKHFYRVLGIVNKLVEDIIKPHPHYNDRVGYHMSQNKKYLPFFKNCIGAIIDTHIKARLPSGEEIPYIGRFLAPYRGENIHYHLEDFLRARTRQLRQPRGVKEKFNFLHLSYRNIIECTFGVWKAYFLILGDIPYYPINVQTEIVLATMVVHNYIHKKGTADNGYEIA</sequence>
<dbReference type="Proteomes" id="UP001370490">
    <property type="component" value="Unassembled WGS sequence"/>
</dbReference>
<evidence type="ECO:0000259" key="1">
    <source>
        <dbReference type="Pfam" id="PF26138"/>
    </source>
</evidence>
<feature type="domain" description="DUF8040" evidence="1">
    <location>
        <begin position="18"/>
        <end position="98"/>
    </location>
</feature>
<dbReference type="EMBL" id="JBAMMX010000003">
    <property type="protein sequence ID" value="KAK6944273.1"/>
    <property type="molecule type" value="Genomic_DNA"/>
</dbReference>
<protein>
    <recommendedName>
        <fullName evidence="1">DUF8040 domain-containing protein</fullName>
    </recommendedName>
</protein>